<dbReference type="HAMAP" id="MF_00406">
    <property type="entry name" value="FabZ"/>
    <property type="match status" value="1"/>
</dbReference>
<proteinExistence type="inferred from homology"/>
<dbReference type="GO" id="GO:0019171">
    <property type="term" value="F:(3R)-hydroxyacyl-[acyl-carrier-protein] dehydratase activity"/>
    <property type="evidence" value="ECO:0007669"/>
    <property type="project" value="UniProtKB-EC"/>
</dbReference>
<evidence type="ECO:0000256" key="4">
    <source>
        <dbReference type="ARBA" id="ARBA00022516"/>
    </source>
</evidence>
<dbReference type="Pfam" id="PF07977">
    <property type="entry name" value="FabA"/>
    <property type="match status" value="1"/>
</dbReference>
<evidence type="ECO:0000256" key="2">
    <source>
        <dbReference type="ARBA" id="ARBA00009174"/>
    </source>
</evidence>
<protein>
    <recommendedName>
        <fullName evidence="9">3-hydroxyacyl-[acyl-carrier-protein] dehydratase FabZ</fullName>
        <ecNumber evidence="9">4.2.1.59</ecNumber>
    </recommendedName>
    <alternativeName>
        <fullName evidence="9">(3R)-hydroxymyristoyl-[acyl-carrier-protein] dehydratase</fullName>
        <shortName evidence="9">(3R)-hydroxymyristoyl-ACP dehydrase</shortName>
    </alternativeName>
    <alternativeName>
        <fullName evidence="9">Beta-hydroxyacyl-ACP dehydratase</fullName>
    </alternativeName>
</protein>
<accession>A0A7W8HW30</accession>
<keyword evidence="6 9" id="KW-0443">Lipid metabolism</keyword>
<dbReference type="InterPro" id="IPR010084">
    <property type="entry name" value="FabZ"/>
</dbReference>
<comment type="similarity">
    <text evidence="2 9">Belongs to the thioester dehydratase family. FabZ subfamily.</text>
</comment>
<comment type="catalytic activity">
    <reaction evidence="9">
        <text>a (3R)-hydroxyacyl-[ACP] = a (2E)-enoyl-[ACP] + H2O</text>
        <dbReference type="Rhea" id="RHEA:13097"/>
        <dbReference type="Rhea" id="RHEA-COMP:9925"/>
        <dbReference type="Rhea" id="RHEA-COMP:9945"/>
        <dbReference type="ChEBI" id="CHEBI:15377"/>
        <dbReference type="ChEBI" id="CHEBI:78784"/>
        <dbReference type="ChEBI" id="CHEBI:78827"/>
        <dbReference type="EC" id="4.2.1.59"/>
    </reaction>
</comment>
<dbReference type="PANTHER" id="PTHR30272">
    <property type="entry name" value="3-HYDROXYACYL-[ACYL-CARRIER-PROTEIN] DEHYDRATASE"/>
    <property type="match status" value="1"/>
</dbReference>
<dbReference type="AlphaFoldDB" id="A0A7W8HW30"/>
<evidence type="ECO:0000256" key="9">
    <source>
        <dbReference type="HAMAP-Rule" id="MF_00406"/>
    </source>
</evidence>
<evidence type="ECO:0000313" key="10">
    <source>
        <dbReference type="EMBL" id="MBB5290870.1"/>
    </source>
</evidence>
<sequence length="159" mass="17587">MTDAEGVRATIDYAEVMRRLPHRYPFLLVDKAEDFVPGTSITGIKNVTHNEPFFPGHFPIDPVMPGVMIVEAMAQTGALMMSKTMDVAVEGKIIMFMSIDGVRFRKPARPGDQLRMKVVVTKQRGDIFKFRGETFIDGKLAAEADFAAMMVTVDQSAAS</sequence>
<evidence type="ECO:0000313" key="11">
    <source>
        <dbReference type="Proteomes" id="UP000566663"/>
    </source>
</evidence>
<dbReference type="CDD" id="cd01288">
    <property type="entry name" value="FabZ"/>
    <property type="match status" value="1"/>
</dbReference>
<comment type="function">
    <text evidence="8 9">Involved in unsaturated fatty acids biosynthesis. Catalyzes the dehydration of short chain beta-hydroxyacyl-ACPs and long chain saturated and unsaturated beta-hydroxyacyl-ACPs.</text>
</comment>
<name>A0A7W8HW30_9CAUL</name>
<keyword evidence="4 9" id="KW-0444">Lipid biosynthesis</keyword>
<keyword evidence="11" id="KW-1185">Reference proteome</keyword>
<dbReference type="GO" id="GO:0016020">
    <property type="term" value="C:membrane"/>
    <property type="evidence" value="ECO:0007669"/>
    <property type="project" value="GOC"/>
</dbReference>
<dbReference type="PANTHER" id="PTHR30272:SF1">
    <property type="entry name" value="3-HYDROXYACYL-[ACYL-CARRIER-PROTEIN] DEHYDRATASE"/>
    <property type="match status" value="1"/>
</dbReference>
<dbReference type="GO" id="GO:0005737">
    <property type="term" value="C:cytoplasm"/>
    <property type="evidence" value="ECO:0007669"/>
    <property type="project" value="UniProtKB-SubCell"/>
</dbReference>
<dbReference type="GO" id="GO:0006633">
    <property type="term" value="P:fatty acid biosynthetic process"/>
    <property type="evidence" value="ECO:0007669"/>
    <property type="project" value="UniProtKB-UniRule"/>
</dbReference>
<keyword evidence="7 9" id="KW-0456">Lyase</keyword>
<dbReference type="GO" id="GO:0009245">
    <property type="term" value="P:lipid A biosynthetic process"/>
    <property type="evidence" value="ECO:0007669"/>
    <property type="project" value="UniProtKB-UniRule"/>
</dbReference>
<dbReference type="NCBIfam" id="NF000582">
    <property type="entry name" value="PRK00006.1"/>
    <property type="match status" value="1"/>
</dbReference>
<dbReference type="InterPro" id="IPR013114">
    <property type="entry name" value="FabA_FabZ"/>
</dbReference>
<dbReference type="RefSeq" id="WP_183251791.1">
    <property type="nucleotide sequence ID" value="NZ_BAAAFF010000004.1"/>
</dbReference>
<feature type="active site" evidence="9">
    <location>
        <position position="57"/>
    </location>
</feature>
<evidence type="ECO:0000256" key="8">
    <source>
        <dbReference type="ARBA" id="ARBA00025049"/>
    </source>
</evidence>
<dbReference type="NCBIfam" id="TIGR01750">
    <property type="entry name" value="fabZ"/>
    <property type="match status" value="1"/>
</dbReference>
<keyword evidence="5 9" id="KW-0441">Lipid A biosynthesis</keyword>
<dbReference type="InterPro" id="IPR029069">
    <property type="entry name" value="HotDog_dom_sf"/>
</dbReference>
<dbReference type="FunFam" id="3.10.129.10:FF:000001">
    <property type="entry name" value="3-hydroxyacyl-[acyl-carrier-protein] dehydratase FabZ"/>
    <property type="match status" value="1"/>
</dbReference>
<dbReference type="EC" id="4.2.1.59" evidence="9"/>
<dbReference type="EMBL" id="JACHFZ010000001">
    <property type="protein sequence ID" value="MBB5290870.1"/>
    <property type="molecule type" value="Genomic_DNA"/>
</dbReference>
<gene>
    <name evidence="9" type="primary">fabZ</name>
    <name evidence="10" type="ORF">HNQ67_000366</name>
</gene>
<dbReference type="Gene3D" id="3.10.129.10">
    <property type="entry name" value="Hotdog Thioesterase"/>
    <property type="match status" value="1"/>
</dbReference>
<evidence type="ECO:0000256" key="6">
    <source>
        <dbReference type="ARBA" id="ARBA00023098"/>
    </source>
</evidence>
<dbReference type="SUPFAM" id="SSF54637">
    <property type="entry name" value="Thioesterase/thiol ester dehydrase-isomerase"/>
    <property type="match status" value="1"/>
</dbReference>
<evidence type="ECO:0000256" key="7">
    <source>
        <dbReference type="ARBA" id="ARBA00023239"/>
    </source>
</evidence>
<evidence type="ECO:0000256" key="3">
    <source>
        <dbReference type="ARBA" id="ARBA00022490"/>
    </source>
</evidence>
<comment type="caution">
    <text evidence="10">The sequence shown here is derived from an EMBL/GenBank/DDBJ whole genome shotgun (WGS) entry which is preliminary data.</text>
</comment>
<comment type="subcellular location">
    <subcellularLocation>
        <location evidence="1 9">Cytoplasm</location>
    </subcellularLocation>
</comment>
<organism evidence="10 11">
    <name type="scientific">Brevundimonas basaltis</name>
    <dbReference type="NCBI Taxonomy" id="472166"/>
    <lineage>
        <taxon>Bacteria</taxon>
        <taxon>Pseudomonadati</taxon>
        <taxon>Pseudomonadota</taxon>
        <taxon>Alphaproteobacteria</taxon>
        <taxon>Caulobacterales</taxon>
        <taxon>Caulobacteraceae</taxon>
        <taxon>Brevundimonas</taxon>
    </lineage>
</organism>
<evidence type="ECO:0000256" key="1">
    <source>
        <dbReference type="ARBA" id="ARBA00004496"/>
    </source>
</evidence>
<keyword evidence="3 9" id="KW-0963">Cytoplasm</keyword>
<evidence type="ECO:0000256" key="5">
    <source>
        <dbReference type="ARBA" id="ARBA00022556"/>
    </source>
</evidence>
<reference evidence="10 11" key="1">
    <citation type="submission" date="2020-08" db="EMBL/GenBank/DDBJ databases">
        <title>Genomic Encyclopedia of Type Strains, Phase IV (KMG-IV): sequencing the most valuable type-strain genomes for metagenomic binning, comparative biology and taxonomic classification.</title>
        <authorList>
            <person name="Goeker M."/>
        </authorList>
    </citation>
    <scope>NUCLEOTIDE SEQUENCE [LARGE SCALE GENOMIC DNA]</scope>
    <source>
        <strain evidence="10 11">DSM 25335</strain>
    </source>
</reference>
<dbReference type="Proteomes" id="UP000566663">
    <property type="component" value="Unassembled WGS sequence"/>
</dbReference>